<evidence type="ECO:0008006" key="5">
    <source>
        <dbReference type="Google" id="ProtNLM"/>
    </source>
</evidence>
<sequence>MCGAFISNVMTNGFFLSLLPSCQPQWNLKTTTLPFLQKVGQLLYVFHRAMDRKKNYDRQWIAAQRQSLKLSQSGIQKQTPAASSHQSTPNNTWHRLPDLAEWHESSIDMDVDSHDDPIDLVDPIVLTERTSPRGHVSQHTENVSPSTLKEDLSNWAVDHNITHSAVDGLLTILKRHNIQQLPSTARTLLGTQQIVPLTTKSGMDYVFLGVQTMLKKTLQKNPLPVDNSVLKLCLNVDGLPLFKSSKTCLWSILAATDQIPPSVFPVALTCGTSKPADLDFLTDTTNELSDLLREGIVYEGRNIAVNLQSIICDAPARAMVKGTKQYSGYYGCDRCTQKGVWLGRITYQEVEGIETRTDQSFRAQTQTEHHQNISPFLTLGIDMVKSFPVDYMHQACLGVMKKLLLTWVSGIRPTRISRGQVMAINNRLLGLREAMPDIFARKPRSLDELDRWKATELWQFMLYTGKIVLKGILREDVYEHFLTFSVALAILVCPSLVKQHHQYAKGLLSHFVHTAKTIYGPEFIVYNVHSMLHLAEDAEAFTGLDKCSAFPFENFNQKLKKIVRSGNRPLPQIVRRLSECNPKFESPSHTQQSFKRPNNIFQVGTVFVEVLEKISQVEVMCRVYNSLEALFVVPCDSRTIGVFCTKRIDTHTQMITISQLEKQAIMIQNKEDSAVFMRILHEI</sequence>
<proteinExistence type="predicted"/>
<accession>A0ABD1K1B3</accession>
<feature type="signal peptide" evidence="2">
    <location>
        <begin position="1"/>
        <end position="24"/>
    </location>
</feature>
<dbReference type="Proteomes" id="UP001591681">
    <property type="component" value="Unassembled WGS sequence"/>
</dbReference>
<evidence type="ECO:0000313" key="3">
    <source>
        <dbReference type="EMBL" id="KAL2092907.1"/>
    </source>
</evidence>
<evidence type="ECO:0000313" key="4">
    <source>
        <dbReference type="Proteomes" id="UP001591681"/>
    </source>
</evidence>
<reference evidence="3 4" key="1">
    <citation type="submission" date="2024-09" db="EMBL/GenBank/DDBJ databases">
        <title>A chromosome-level genome assembly of Gray's grenadier anchovy, Coilia grayii.</title>
        <authorList>
            <person name="Fu Z."/>
        </authorList>
    </citation>
    <scope>NUCLEOTIDE SEQUENCE [LARGE SCALE GENOMIC DNA]</scope>
    <source>
        <strain evidence="3">G4</strain>
        <tissue evidence="3">Muscle</tissue>
    </source>
</reference>
<keyword evidence="2" id="KW-0732">Signal</keyword>
<dbReference type="PANTHER" id="PTHR33053">
    <property type="entry name" value="PROTEIN, PUTATIVE-RELATED"/>
    <property type="match status" value="1"/>
</dbReference>
<feature type="region of interest" description="Disordered" evidence="1">
    <location>
        <begin position="71"/>
        <end position="94"/>
    </location>
</feature>
<feature type="chain" id="PRO_5044880495" description="Transposase domain-containing protein" evidence="2">
    <location>
        <begin position="25"/>
        <end position="683"/>
    </location>
</feature>
<evidence type="ECO:0000256" key="1">
    <source>
        <dbReference type="SAM" id="MobiDB-lite"/>
    </source>
</evidence>
<dbReference type="EMBL" id="JBHFQA010000010">
    <property type="protein sequence ID" value="KAL2092907.1"/>
    <property type="molecule type" value="Genomic_DNA"/>
</dbReference>
<gene>
    <name evidence="3" type="ORF">ACEWY4_012705</name>
</gene>
<keyword evidence="4" id="KW-1185">Reference proteome</keyword>
<dbReference type="PANTHER" id="PTHR33053:SF26">
    <property type="entry name" value="TRANSPOSASE DOMAIN-CONTAINING PROTEIN"/>
    <property type="match status" value="1"/>
</dbReference>
<dbReference type="AlphaFoldDB" id="A0ABD1K1B3"/>
<comment type="caution">
    <text evidence="3">The sequence shown here is derived from an EMBL/GenBank/DDBJ whole genome shotgun (WGS) entry which is preliminary data.</text>
</comment>
<name>A0ABD1K1B3_9TELE</name>
<protein>
    <recommendedName>
        <fullName evidence="5">Transposase domain-containing protein</fullName>
    </recommendedName>
</protein>
<organism evidence="3 4">
    <name type="scientific">Coilia grayii</name>
    <name type="common">Gray's grenadier anchovy</name>
    <dbReference type="NCBI Taxonomy" id="363190"/>
    <lineage>
        <taxon>Eukaryota</taxon>
        <taxon>Metazoa</taxon>
        <taxon>Chordata</taxon>
        <taxon>Craniata</taxon>
        <taxon>Vertebrata</taxon>
        <taxon>Euteleostomi</taxon>
        <taxon>Actinopterygii</taxon>
        <taxon>Neopterygii</taxon>
        <taxon>Teleostei</taxon>
        <taxon>Clupei</taxon>
        <taxon>Clupeiformes</taxon>
        <taxon>Clupeoidei</taxon>
        <taxon>Engraulidae</taxon>
        <taxon>Coilinae</taxon>
        <taxon>Coilia</taxon>
    </lineage>
</organism>
<evidence type="ECO:0000256" key="2">
    <source>
        <dbReference type="SAM" id="SignalP"/>
    </source>
</evidence>
<feature type="compositionally biased region" description="Polar residues" evidence="1">
    <location>
        <begin position="71"/>
        <end position="93"/>
    </location>
</feature>